<keyword evidence="1" id="KW-1133">Transmembrane helix</keyword>
<feature type="chain" id="PRO_5018117367" evidence="2">
    <location>
        <begin position="16"/>
        <end position="564"/>
    </location>
</feature>
<organism evidence="3 4">
    <name type="scientific">Brachionus plicatilis</name>
    <name type="common">Marine rotifer</name>
    <name type="synonym">Brachionus muelleri</name>
    <dbReference type="NCBI Taxonomy" id="10195"/>
    <lineage>
        <taxon>Eukaryota</taxon>
        <taxon>Metazoa</taxon>
        <taxon>Spiralia</taxon>
        <taxon>Gnathifera</taxon>
        <taxon>Rotifera</taxon>
        <taxon>Eurotatoria</taxon>
        <taxon>Monogononta</taxon>
        <taxon>Pseudotrocha</taxon>
        <taxon>Ploima</taxon>
        <taxon>Brachionidae</taxon>
        <taxon>Brachionus</taxon>
    </lineage>
</organism>
<dbReference type="OrthoDB" id="10355844at2759"/>
<evidence type="ECO:0000313" key="3">
    <source>
        <dbReference type="EMBL" id="RNA13566.1"/>
    </source>
</evidence>
<dbReference type="AlphaFoldDB" id="A0A3M7QQ96"/>
<reference evidence="3 4" key="1">
    <citation type="journal article" date="2018" name="Sci. Rep.">
        <title>Genomic signatures of local adaptation to the degree of environmental predictability in rotifers.</title>
        <authorList>
            <person name="Franch-Gras L."/>
            <person name="Hahn C."/>
            <person name="Garcia-Roger E.M."/>
            <person name="Carmona M.J."/>
            <person name="Serra M."/>
            <person name="Gomez A."/>
        </authorList>
    </citation>
    <scope>NUCLEOTIDE SEQUENCE [LARGE SCALE GENOMIC DNA]</scope>
    <source>
        <strain evidence="3">HYR1</strain>
    </source>
</reference>
<feature type="signal peptide" evidence="2">
    <location>
        <begin position="1"/>
        <end position="15"/>
    </location>
</feature>
<dbReference type="EMBL" id="REGN01005377">
    <property type="protein sequence ID" value="RNA13566.1"/>
    <property type="molecule type" value="Genomic_DNA"/>
</dbReference>
<keyword evidence="4" id="KW-1185">Reference proteome</keyword>
<dbReference type="Proteomes" id="UP000276133">
    <property type="component" value="Unassembled WGS sequence"/>
</dbReference>
<keyword evidence="1" id="KW-0472">Membrane</keyword>
<evidence type="ECO:0000256" key="2">
    <source>
        <dbReference type="SAM" id="SignalP"/>
    </source>
</evidence>
<protein>
    <submittedName>
        <fullName evidence="3">Uncharacterized protein</fullName>
    </submittedName>
</protein>
<name>A0A3M7QQ96_BRAPC</name>
<comment type="caution">
    <text evidence="3">The sequence shown here is derived from an EMBL/GenBank/DDBJ whole genome shotgun (WGS) entry which is preliminary data.</text>
</comment>
<evidence type="ECO:0000256" key="1">
    <source>
        <dbReference type="SAM" id="Phobius"/>
    </source>
</evidence>
<keyword evidence="1" id="KW-0812">Transmembrane</keyword>
<feature type="transmembrane region" description="Helical" evidence="1">
    <location>
        <begin position="465"/>
        <end position="488"/>
    </location>
</feature>
<proteinExistence type="predicted"/>
<evidence type="ECO:0000313" key="4">
    <source>
        <dbReference type="Proteomes" id="UP000276133"/>
    </source>
</evidence>
<keyword evidence="2" id="KW-0732">Signal</keyword>
<accession>A0A3M7QQ96</accession>
<sequence>MKVLLILFLANLVRSQSIGPECLVPYCYCTSPVSLHCANFTRFNQLDFGRTNGRVFQKIDLIPLVFLDLNENLNLNGLRLNGKLSFSNIRSINPFHNPFRVIAHERFDLAFYNSNFRFTNSIQPSQSENLILSNCSLDTNTQGLNFIFSDLKLVEFILCSVYFDKPVCPALFRNSVIRNMIITDPIGAFGFSEIRQDPIILDPLLFLNSYISQIEFAYSPESTSPQYIDTKHILQPGLFLYLERINIVSARRLAYIQEDTFKNLPSLKKLELNNVPLKNLLTYNRRWLKNMNYRERFYDIDYIRLNSSMANKVFQFIVWANEDWNFEEEKDICLFKNFPHGKLVFPFLLFTKPDLPCTCTIYWLYKYFTKYQDIYNLNQNIAPYHCFRESNWDSCKFNNLFEKYCPDTEDPEELFTTLRPGTGTVTGPIFTQTHTTSDVTSDRPTTSFMPNIVQDKQGCRYSKPALIISIVLSVVAAIIVVVLAILYYQVCKQIRSERVLDRVEMIHQPSEQNKNFFFLFSLLQSTLFNPLKPHRQKKKCLNKNNKIRVKIYVKKSTFKSDMSL</sequence>
<gene>
    <name evidence="3" type="ORF">BpHYR1_016194</name>
</gene>